<keyword evidence="2" id="KW-1185">Reference proteome</keyword>
<evidence type="ECO:0000313" key="1">
    <source>
        <dbReference type="EMBL" id="QFZ29534.1"/>
    </source>
</evidence>
<sequence>MVQNIIWCSCNHSRVFAPMSKLFFTESLLLVFGGLILGSNDSVFLPYANEVLLQIEDPTRQRMVLLACATSLGALSMSTHLFSPVSLLFFIFSNLSYCSWLWGDCSLRFSAPDFPVCLIVLFSWMRGFCHPGSFLPSCYCTNDKGSSIGPPLSFCSSFRSRPAELAPAFSFCTSLF</sequence>
<evidence type="ECO:0000313" key="2">
    <source>
        <dbReference type="Proteomes" id="UP000326582"/>
    </source>
</evidence>
<gene>
    <name evidence="1" type="ORF">EJF14_60044</name>
</gene>
<organism evidence="1 2">
    <name type="scientific">Clavispora lusitaniae</name>
    <name type="common">Candida lusitaniae</name>
    <dbReference type="NCBI Taxonomy" id="36911"/>
    <lineage>
        <taxon>Eukaryota</taxon>
        <taxon>Fungi</taxon>
        <taxon>Dikarya</taxon>
        <taxon>Ascomycota</taxon>
        <taxon>Saccharomycotina</taxon>
        <taxon>Pichiomycetes</taxon>
        <taxon>Metschnikowiaceae</taxon>
        <taxon>Clavispora</taxon>
    </lineage>
</organism>
<proteinExistence type="predicted"/>
<name>A0ACD0WPR0_CLALS</name>
<accession>A0ACD0WPR0</accession>
<dbReference type="Proteomes" id="UP000326582">
    <property type="component" value="Chromosome 6"/>
</dbReference>
<protein>
    <submittedName>
        <fullName evidence="1">Uncharacterized protein</fullName>
    </submittedName>
</protein>
<reference evidence="2" key="1">
    <citation type="journal article" date="2019" name="MBio">
        <title>Comparative genomics for the elucidation of multidrug resistance (MDR) in Candida lusitaniae.</title>
        <authorList>
            <person name="Kannan A."/>
            <person name="Asner S.A."/>
            <person name="Trachsel E."/>
            <person name="Kelly S."/>
            <person name="Parker J."/>
            <person name="Sanglard D."/>
        </authorList>
    </citation>
    <scope>NUCLEOTIDE SEQUENCE [LARGE SCALE GENOMIC DNA]</scope>
    <source>
        <strain evidence="2">P1</strain>
    </source>
</reference>
<dbReference type="EMBL" id="CP038489">
    <property type="protein sequence ID" value="QFZ29534.1"/>
    <property type="molecule type" value="Genomic_DNA"/>
</dbReference>